<sequence>MCRQKNFDTELMSHNTKSPFKPKLRRLKTEIDHRSLTPPKVYIKSDPLIQKLPQIPKNLTPIIFSTKHENFSPNAYYASFFPPNWSPNTIDHPKTPKTNTKHTNHKFNFFKFQVDTAPQKSRTRSLTPLAQKSFTKSTDDELEFLINEYADDKKTTLALNNIIKNWKPKFSKHRRIETAVKTNRKHIKRQIEELMEQKKKSIERISEYIDGVIQNIKLEC</sequence>
<protein>
    <submittedName>
        <fullName evidence="1">Uncharacterized protein</fullName>
    </submittedName>
</protein>
<dbReference type="EMBL" id="CAJZBQ010000027">
    <property type="protein sequence ID" value="CAG9320881.1"/>
    <property type="molecule type" value="Genomic_DNA"/>
</dbReference>
<keyword evidence="2" id="KW-1185">Reference proteome</keyword>
<dbReference type="Proteomes" id="UP001162131">
    <property type="component" value="Unassembled WGS sequence"/>
</dbReference>
<comment type="caution">
    <text evidence="1">The sequence shown here is derived from an EMBL/GenBank/DDBJ whole genome shotgun (WGS) entry which is preliminary data.</text>
</comment>
<dbReference type="AlphaFoldDB" id="A0AAU9J5A8"/>
<name>A0AAU9J5A8_9CILI</name>
<reference evidence="1" key="1">
    <citation type="submission" date="2021-09" db="EMBL/GenBank/DDBJ databases">
        <authorList>
            <consortium name="AG Swart"/>
            <person name="Singh M."/>
            <person name="Singh A."/>
            <person name="Seah K."/>
            <person name="Emmerich C."/>
        </authorList>
    </citation>
    <scope>NUCLEOTIDE SEQUENCE</scope>
    <source>
        <strain evidence="1">ATCC30299</strain>
    </source>
</reference>
<proteinExistence type="predicted"/>
<gene>
    <name evidence="1" type="ORF">BSTOLATCC_MIC27457</name>
</gene>
<accession>A0AAU9J5A8</accession>
<evidence type="ECO:0000313" key="1">
    <source>
        <dbReference type="EMBL" id="CAG9320881.1"/>
    </source>
</evidence>
<evidence type="ECO:0000313" key="2">
    <source>
        <dbReference type="Proteomes" id="UP001162131"/>
    </source>
</evidence>
<organism evidence="1 2">
    <name type="scientific">Blepharisma stoltei</name>
    <dbReference type="NCBI Taxonomy" id="1481888"/>
    <lineage>
        <taxon>Eukaryota</taxon>
        <taxon>Sar</taxon>
        <taxon>Alveolata</taxon>
        <taxon>Ciliophora</taxon>
        <taxon>Postciliodesmatophora</taxon>
        <taxon>Heterotrichea</taxon>
        <taxon>Heterotrichida</taxon>
        <taxon>Blepharismidae</taxon>
        <taxon>Blepharisma</taxon>
    </lineage>
</organism>